<sequence>MTSVKSVENAETAVLDAAKDMLRRGLVEGTAGNISTRRPDGNIVITPSSVDYRDMQLDDLVLVDADGSVLRAADGRSPSSEMQLHLACYRAFDDIGSVIHSHPVWATMFAIAHQPIPACIDEFAVYCGGDVRCTDYAASGTPDVGTNAVAALEGRAAALIANHGLVAVGPRPDKVLHVTALVERTAQIVWGARALGGPVPIPEDVNNNFAAVYGYLRANA</sequence>
<name>A0ABM7JDG2_9MYCO</name>
<dbReference type="Proteomes" id="UP000466831">
    <property type="component" value="Chromosome"/>
</dbReference>
<protein>
    <submittedName>
        <fullName evidence="4">Fuculose phosphate aldolase</fullName>
    </submittedName>
</protein>
<dbReference type="SUPFAM" id="SSF53639">
    <property type="entry name" value="AraD/HMP-PK domain-like"/>
    <property type="match status" value="1"/>
</dbReference>
<feature type="domain" description="Class II aldolase/adducin N-terminal" evidence="3">
    <location>
        <begin position="12"/>
        <end position="190"/>
    </location>
</feature>
<evidence type="ECO:0000256" key="1">
    <source>
        <dbReference type="ARBA" id="ARBA00022723"/>
    </source>
</evidence>
<dbReference type="Pfam" id="PF00596">
    <property type="entry name" value="Aldolase_II"/>
    <property type="match status" value="1"/>
</dbReference>
<reference evidence="4 5" key="1">
    <citation type="journal article" date="2019" name="Emerg. Microbes Infect.">
        <title>Comprehensive subspecies identification of 175 nontuberculous mycobacteria species based on 7547 genomic profiles.</title>
        <authorList>
            <person name="Matsumoto Y."/>
            <person name="Kinjo T."/>
            <person name="Motooka D."/>
            <person name="Nabeya D."/>
            <person name="Jung N."/>
            <person name="Uechi K."/>
            <person name="Horii T."/>
            <person name="Iida T."/>
            <person name="Fujita J."/>
            <person name="Nakamura S."/>
        </authorList>
    </citation>
    <scope>NUCLEOTIDE SEQUENCE [LARGE SCALE GENOMIC DNA]</scope>
    <source>
        <strain evidence="4 5">JCM 17324</strain>
    </source>
</reference>
<dbReference type="SMART" id="SM01007">
    <property type="entry name" value="Aldolase_II"/>
    <property type="match status" value="1"/>
</dbReference>
<dbReference type="Gene3D" id="3.40.225.10">
    <property type="entry name" value="Class II aldolase/adducin N-terminal domain"/>
    <property type="match status" value="1"/>
</dbReference>
<evidence type="ECO:0000313" key="5">
    <source>
        <dbReference type="Proteomes" id="UP000466831"/>
    </source>
</evidence>
<keyword evidence="2" id="KW-0456">Lyase</keyword>
<dbReference type="PANTHER" id="PTHR22789:SF0">
    <property type="entry name" value="3-OXO-TETRONATE 4-PHOSPHATE DECARBOXYLASE-RELATED"/>
    <property type="match status" value="1"/>
</dbReference>
<evidence type="ECO:0000313" key="4">
    <source>
        <dbReference type="EMBL" id="BBY11986.1"/>
    </source>
</evidence>
<dbReference type="RefSeq" id="WP_276058729.1">
    <property type="nucleotide sequence ID" value="NZ_AP022584.1"/>
</dbReference>
<evidence type="ECO:0000256" key="2">
    <source>
        <dbReference type="ARBA" id="ARBA00023239"/>
    </source>
</evidence>
<accession>A0ABM7JDG2</accession>
<dbReference type="EMBL" id="AP022584">
    <property type="protein sequence ID" value="BBY11986.1"/>
    <property type="molecule type" value="Genomic_DNA"/>
</dbReference>
<proteinExistence type="predicted"/>
<keyword evidence="1" id="KW-0479">Metal-binding</keyword>
<dbReference type="InterPro" id="IPR036409">
    <property type="entry name" value="Aldolase_II/adducin_N_sf"/>
</dbReference>
<evidence type="ECO:0000259" key="3">
    <source>
        <dbReference type="SMART" id="SM01007"/>
    </source>
</evidence>
<gene>
    <name evidence="4" type="primary">fucA</name>
    <name evidence="4" type="ORF">MMARJ_27260</name>
</gene>
<dbReference type="NCBIfam" id="NF004527">
    <property type="entry name" value="PRK05874.1"/>
    <property type="match status" value="1"/>
</dbReference>
<dbReference type="InterPro" id="IPR050197">
    <property type="entry name" value="Aldolase_class_II_sugar_metab"/>
</dbReference>
<dbReference type="PANTHER" id="PTHR22789">
    <property type="entry name" value="FUCULOSE PHOSPHATE ALDOLASE"/>
    <property type="match status" value="1"/>
</dbReference>
<keyword evidence="5" id="KW-1185">Reference proteome</keyword>
<dbReference type="InterPro" id="IPR001303">
    <property type="entry name" value="Aldolase_II/adducin_N"/>
</dbReference>
<organism evidence="4 5">
    <name type="scientific">Mycobacterium marseillense</name>
    <dbReference type="NCBI Taxonomy" id="701042"/>
    <lineage>
        <taxon>Bacteria</taxon>
        <taxon>Bacillati</taxon>
        <taxon>Actinomycetota</taxon>
        <taxon>Actinomycetes</taxon>
        <taxon>Mycobacteriales</taxon>
        <taxon>Mycobacteriaceae</taxon>
        <taxon>Mycobacterium</taxon>
        <taxon>Mycobacterium avium complex (MAC)</taxon>
    </lineage>
</organism>